<accession>A0AA35WA67</accession>
<evidence type="ECO:0000256" key="7">
    <source>
        <dbReference type="ARBA" id="ARBA00022723"/>
    </source>
</evidence>
<dbReference type="EMBL" id="CASHTH010000987">
    <property type="protein sequence ID" value="CAI8009731.1"/>
    <property type="molecule type" value="Genomic_DNA"/>
</dbReference>
<keyword evidence="4" id="KW-0004">4Fe-4S</keyword>
<dbReference type="Proteomes" id="UP001174909">
    <property type="component" value="Unassembled WGS sequence"/>
</dbReference>
<comment type="cofactor">
    <cofactor evidence="1">
        <name>[4Fe-4S] cluster</name>
        <dbReference type="ChEBI" id="CHEBI:49883"/>
    </cofactor>
</comment>
<comment type="pathway">
    <text evidence="2">Cofactor biosynthesis; NAD(+) biosynthesis; quinolinate from iminoaspartate: step 1/1.</text>
</comment>
<evidence type="ECO:0000256" key="3">
    <source>
        <dbReference type="ARBA" id="ARBA00012669"/>
    </source>
</evidence>
<reference evidence="10" key="1">
    <citation type="submission" date="2023-03" db="EMBL/GenBank/DDBJ databases">
        <authorList>
            <person name="Steffen K."/>
            <person name="Cardenas P."/>
        </authorList>
    </citation>
    <scope>NUCLEOTIDE SEQUENCE</scope>
</reference>
<dbReference type="GO" id="GO:0051539">
    <property type="term" value="F:4 iron, 4 sulfur cluster binding"/>
    <property type="evidence" value="ECO:0007669"/>
    <property type="project" value="UniProtKB-KW"/>
</dbReference>
<dbReference type="GO" id="GO:0005829">
    <property type="term" value="C:cytosol"/>
    <property type="evidence" value="ECO:0007669"/>
    <property type="project" value="TreeGrafter"/>
</dbReference>
<evidence type="ECO:0000256" key="4">
    <source>
        <dbReference type="ARBA" id="ARBA00022485"/>
    </source>
</evidence>
<evidence type="ECO:0000256" key="5">
    <source>
        <dbReference type="ARBA" id="ARBA00022642"/>
    </source>
</evidence>
<keyword evidence="5" id="KW-0662">Pyridine nucleotide biosynthesis</keyword>
<keyword evidence="9" id="KW-0411">Iron-sulfur</keyword>
<dbReference type="InterPro" id="IPR036094">
    <property type="entry name" value="NadA_sf"/>
</dbReference>
<evidence type="ECO:0000313" key="10">
    <source>
        <dbReference type="EMBL" id="CAI8009731.1"/>
    </source>
</evidence>
<dbReference type="GO" id="GO:0008987">
    <property type="term" value="F:quinolinate synthetase A activity"/>
    <property type="evidence" value="ECO:0007669"/>
    <property type="project" value="InterPro"/>
</dbReference>
<evidence type="ECO:0000313" key="11">
    <source>
        <dbReference type="Proteomes" id="UP001174909"/>
    </source>
</evidence>
<dbReference type="GO" id="GO:0034628">
    <property type="term" value="P:'de novo' NAD+ biosynthetic process from L-aspartate"/>
    <property type="evidence" value="ECO:0007669"/>
    <property type="project" value="TreeGrafter"/>
</dbReference>
<keyword evidence="6" id="KW-0808">Transferase</keyword>
<evidence type="ECO:0000256" key="6">
    <source>
        <dbReference type="ARBA" id="ARBA00022679"/>
    </source>
</evidence>
<comment type="caution">
    <text evidence="10">The sequence shown here is derived from an EMBL/GenBank/DDBJ whole genome shotgun (WGS) entry which is preliminary data.</text>
</comment>
<dbReference type="Gene3D" id="3.40.50.10800">
    <property type="entry name" value="NadA-like"/>
    <property type="match status" value="3"/>
</dbReference>
<dbReference type="PANTHER" id="PTHR30573">
    <property type="entry name" value="QUINOLINATE SYNTHETASE A"/>
    <property type="match status" value="1"/>
</dbReference>
<keyword evidence="8" id="KW-0408">Iron</keyword>
<keyword evidence="11" id="KW-1185">Reference proteome</keyword>
<proteinExistence type="predicted"/>
<keyword evidence="7" id="KW-0479">Metal-binding</keyword>
<protein>
    <recommendedName>
        <fullName evidence="3">quinolinate synthase</fullName>
        <ecNumber evidence="3">2.5.1.72</ecNumber>
    </recommendedName>
</protein>
<evidence type="ECO:0000256" key="8">
    <source>
        <dbReference type="ARBA" id="ARBA00023004"/>
    </source>
</evidence>
<dbReference type="InterPro" id="IPR003473">
    <property type="entry name" value="NadA"/>
</dbReference>
<gene>
    <name evidence="10" type="ORF">GBAR_LOCUS6502</name>
</gene>
<evidence type="ECO:0000256" key="9">
    <source>
        <dbReference type="ARBA" id="ARBA00023014"/>
    </source>
</evidence>
<evidence type="ECO:0000256" key="1">
    <source>
        <dbReference type="ARBA" id="ARBA00001966"/>
    </source>
</evidence>
<evidence type="ECO:0000256" key="2">
    <source>
        <dbReference type="ARBA" id="ARBA00005065"/>
    </source>
</evidence>
<dbReference type="PANTHER" id="PTHR30573:SF0">
    <property type="entry name" value="QUINOLINATE SYNTHASE, CHLOROPLASTIC"/>
    <property type="match status" value="1"/>
</dbReference>
<name>A0AA35WA67_GEOBA</name>
<sequence length="326" mass="36170">MFLDIEAHAKTVHKIRTLKQKHNVVMLGHNYMEPLVFGLSEKEEQGDSLGLSMYASKTEAPYLIFNGVPFMAETAKILNPSKTVLVADKTAGCSLADNYGAEDVKELKALYPGVPVMIYVNSYADAKAESDICCTSANAAHIAKMMPGDTIIFVPDILFAQNLEEELNKDNTARGAICEVHEKFTLDDLLGIRESFEIPKGHPCRKLYAHWECRPNVLKEADFYGSTSQIMKDIAERVAANQLERAFVASECELTSNLAQEFPEVQFWTACSVRCSHMAQVSLGKIAKILEAIDQNADLGEYEITLSPEVIDKARTPIERMLEASV</sequence>
<dbReference type="AlphaFoldDB" id="A0AA35WA67"/>
<dbReference type="EC" id="2.5.1.72" evidence="3"/>
<dbReference type="SUPFAM" id="SSF142754">
    <property type="entry name" value="NadA-like"/>
    <property type="match status" value="1"/>
</dbReference>
<dbReference type="Pfam" id="PF02445">
    <property type="entry name" value="NadA"/>
    <property type="match status" value="1"/>
</dbReference>
<dbReference type="GO" id="GO:0046872">
    <property type="term" value="F:metal ion binding"/>
    <property type="evidence" value="ECO:0007669"/>
    <property type="project" value="UniProtKB-KW"/>
</dbReference>
<organism evidence="10 11">
    <name type="scientific">Geodia barretti</name>
    <name type="common">Barrett's horny sponge</name>
    <dbReference type="NCBI Taxonomy" id="519541"/>
    <lineage>
        <taxon>Eukaryota</taxon>
        <taxon>Metazoa</taxon>
        <taxon>Porifera</taxon>
        <taxon>Demospongiae</taxon>
        <taxon>Heteroscleromorpha</taxon>
        <taxon>Tetractinellida</taxon>
        <taxon>Astrophorina</taxon>
        <taxon>Geodiidae</taxon>
        <taxon>Geodia</taxon>
    </lineage>
</organism>